<name>A0AAY4ERZ7_9TELE</name>
<evidence type="ECO:0000256" key="2">
    <source>
        <dbReference type="SAM" id="MobiDB-lite"/>
    </source>
</evidence>
<proteinExistence type="predicted"/>
<feature type="region of interest" description="Disordered" evidence="2">
    <location>
        <begin position="641"/>
        <end position="673"/>
    </location>
</feature>
<reference evidence="3" key="3">
    <citation type="submission" date="2025-09" db="UniProtKB">
        <authorList>
            <consortium name="Ensembl"/>
        </authorList>
    </citation>
    <scope>IDENTIFICATION</scope>
</reference>
<feature type="coiled-coil region" evidence="1">
    <location>
        <begin position="433"/>
        <end position="474"/>
    </location>
</feature>
<dbReference type="PANTHER" id="PTHR18887:SF5">
    <property type="entry name" value="GOLGIN SUBFAMILY B MEMBER 1-LIKE"/>
    <property type="match status" value="1"/>
</dbReference>
<keyword evidence="1" id="KW-0175">Coiled coil</keyword>
<feature type="compositionally biased region" description="Polar residues" evidence="2">
    <location>
        <begin position="655"/>
        <end position="664"/>
    </location>
</feature>
<reference evidence="3 4" key="1">
    <citation type="submission" date="2020-06" db="EMBL/GenBank/DDBJ databases">
        <authorList>
            <consortium name="Wellcome Sanger Institute Data Sharing"/>
        </authorList>
    </citation>
    <scope>NUCLEOTIDE SEQUENCE [LARGE SCALE GENOMIC DNA]</scope>
</reference>
<dbReference type="Ensembl" id="ENSDCDT00010070749.1">
    <property type="protein sequence ID" value="ENSDCDP00010060014.1"/>
    <property type="gene ID" value="ENSDCDG00010033436.1"/>
</dbReference>
<gene>
    <name evidence="3" type="primary">CROCC2</name>
</gene>
<evidence type="ECO:0000313" key="4">
    <source>
        <dbReference type="Proteomes" id="UP000694580"/>
    </source>
</evidence>
<feature type="coiled-coil region" evidence="1">
    <location>
        <begin position="39"/>
        <end position="164"/>
    </location>
</feature>
<reference evidence="3" key="2">
    <citation type="submission" date="2025-08" db="UniProtKB">
        <authorList>
            <consortium name="Ensembl"/>
        </authorList>
    </citation>
    <scope>IDENTIFICATION</scope>
</reference>
<keyword evidence="4" id="KW-1185">Reference proteome</keyword>
<sequence>MAAHCSPRGHVTINHFHFSFVHYYTGELARLQTEAEQQSFSTQREKQDLEGRLAQAERNTQLSLNSAQQSHLQQLETERRDKEQLCAELTAKCEQIEKRLRGECEDLRTSSQVELQHLQEEMRRLQQDCNAQLLQAENLKQQALSEVEVEKACLSEKLLSLHQEMEAASMETELMRRDFLSRQEQDKTLVCGLQCCLVDKLQVTDAQVEVLLRELQEAQEARDVGRKDLVQARRELRASSEERDAQRKEALELRRSLGDERREKEAVQTSNRELRGAVKRAESDNNSLKRAVEEKEQRLVVLEECKTSHHQETAKLRATLRELERSRLQARRELQELRRQVKTLEGEAAARTQELQELQARVTQEEQREEEAKREAFSLRQKLLESEAGREAALKELEDAERAGQEGLRQHDSAMQESLRRHHDETARLEGALHNAQTQVRELSLRVSLAEEQVQGLGQQLAQSEDTNRDLDQRLAGLVSALRRTLGIRQNGRSLNAGVRGRSLSPWKTRSPVKGIHSQPLRTFQKRDEPAPEGGLAVGGSPRSPSHMEEGDLDAESVRVALCNFQLELKDMQRDRVKPHTRYTHLTHLGKGGEITMEFREKRLGGLYVLFSCRDEGSVNPRLEGAQTSLSLQEEVARRAERERGRLGEEVTRLKSSLQAAGSRSDSERKRLKETCERAEARATRAELSHRSLEGELQRAQRRLADVEAEVGTLQERLATLRKETGFLPFRAEVDRLGGALARTELQEAQLKERVEVMAAQLSESSVSIGAAEEQVAQLQRTLTATEHDRRMLQVRVNLFLFYFSDPIVLHSTFKKMKGEACCRG</sequence>
<organism evidence="3 4">
    <name type="scientific">Denticeps clupeoides</name>
    <name type="common">denticle herring</name>
    <dbReference type="NCBI Taxonomy" id="299321"/>
    <lineage>
        <taxon>Eukaryota</taxon>
        <taxon>Metazoa</taxon>
        <taxon>Chordata</taxon>
        <taxon>Craniata</taxon>
        <taxon>Vertebrata</taxon>
        <taxon>Euteleostomi</taxon>
        <taxon>Actinopterygii</taxon>
        <taxon>Neopterygii</taxon>
        <taxon>Teleostei</taxon>
        <taxon>Clupei</taxon>
        <taxon>Clupeiformes</taxon>
        <taxon>Denticipitoidei</taxon>
        <taxon>Denticipitidae</taxon>
        <taxon>Denticeps</taxon>
    </lineage>
</organism>
<evidence type="ECO:0000313" key="3">
    <source>
        <dbReference type="Ensembl" id="ENSDCDP00010060014.1"/>
    </source>
</evidence>
<dbReference type="Proteomes" id="UP000694580">
    <property type="component" value="Chromosome 19"/>
</dbReference>
<dbReference type="GeneTree" id="ENSGT00940000164964"/>
<dbReference type="SUPFAM" id="SSF57997">
    <property type="entry name" value="Tropomyosin"/>
    <property type="match status" value="1"/>
</dbReference>
<protein>
    <recommendedName>
        <fullName evidence="5">Rootletin</fullName>
    </recommendedName>
</protein>
<dbReference type="AlphaFoldDB" id="A0AAY4ERZ7"/>
<feature type="region of interest" description="Disordered" evidence="2">
    <location>
        <begin position="401"/>
        <end position="422"/>
    </location>
</feature>
<evidence type="ECO:0008006" key="5">
    <source>
        <dbReference type="Google" id="ProtNLM"/>
    </source>
</evidence>
<feature type="compositionally biased region" description="Basic and acidic residues" evidence="2">
    <location>
        <begin position="641"/>
        <end position="653"/>
    </location>
</feature>
<dbReference type="Gene3D" id="1.10.287.1490">
    <property type="match status" value="1"/>
</dbReference>
<feature type="region of interest" description="Disordered" evidence="2">
    <location>
        <begin position="520"/>
        <end position="550"/>
    </location>
</feature>
<evidence type="ECO:0000256" key="1">
    <source>
        <dbReference type="SAM" id="Coils"/>
    </source>
</evidence>
<accession>A0AAY4ERZ7</accession>
<dbReference type="PANTHER" id="PTHR18887">
    <property type="entry name" value="GOLGI-ASSOCIATED PROTEIN GCP360-RELATED"/>
    <property type="match status" value="1"/>
</dbReference>
<dbReference type="GO" id="GO:0005794">
    <property type="term" value="C:Golgi apparatus"/>
    <property type="evidence" value="ECO:0007669"/>
    <property type="project" value="InterPro"/>
</dbReference>
<dbReference type="InterPro" id="IPR026202">
    <property type="entry name" value="GOLGB1"/>
</dbReference>